<name>A0A1F5RX29_9BACT</name>
<dbReference type="InterPro" id="IPR042177">
    <property type="entry name" value="Cell/Rod_1"/>
</dbReference>
<feature type="domain" description="Rod shape-determining protein MreC beta-barrel core" evidence="6">
    <location>
        <begin position="116"/>
        <end position="264"/>
    </location>
</feature>
<dbReference type="PANTHER" id="PTHR34138">
    <property type="entry name" value="CELL SHAPE-DETERMINING PROTEIN MREC"/>
    <property type="match status" value="1"/>
</dbReference>
<comment type="caution">
    <text evidence="7">The sequence shown here is derived from an EMBL/GenBank/DDBJ whole genome shotgun (WGS) entry which is preliminary data.</text>
</comment>
<dbReference type="PIRSF" id="PIRSF038471">
    <property type="entry name" value="MreC"/>
    <property type="match status" value="1"/>
</dbReference>
<accession>A0A1F5RX29</accession>
<keyword evidence="5" id="KW-0812">Transmembrane</keyword>
<protein>
    <recommendedName>
        <fullName evidence="2">Cell shape-determining protein MreC</fullName>
    </recommendedName>
    <alternativeName>
        <fullName evidence="4">Cell shape protein MreC</fullName>
    </alternativeName>
</protein>
<dbReference type="GO" id="GO:0008360">
    <property type="term" value="P:regulation of cell shape"/>
    <property type="evidence" value="ECO:0007669"/>
    <property type="project" value="UniProtKB-KW"/>
</dbReference>
<evidence type="ECO:0000313" key="7">
    <source>
        <dbReference type="EMBL" id="OGF19009.1"/>
    </source>
</evidence>
<sequence>MFKFLNKKIATVVMAAAGIIGLHYLGILQPAENYLSQWLQPAARITFRLANAIGITYQTKTDQRDLASLVARLEAANNQLLADNIGLKILADENEALRQQLAFYSRHNYQKVLANVISRESGAGENKIMVIDKGRADGVAPNQAIIIGSGIVIGKIFLVKENLAYGYLITDERSQLAAVIAGKEGTGGVTKGELGLTVRLDFIPQTESVQAGEVVTTSGLESNIPRGLIIGSVVAVTKETNDLFQSAVISPAVNLNNVSIVSVILQ</sequence>
<evidence type="ECO:0000256" key="3">
    <source>
        <dbReference type="ARBA" id="ARBA00022960"/>
    </source>
</evidence>
<keyword evidence="5" id="KW-1133">Transmembrane helix</keyword>
<gene>
    <name evidence="7" type="ORF">A3D54_03070</name>
</gene>
<dbReference type="Pfam" id="PF04085">
    <property type="entry name" value="MreC"/>
    <property type="match status" value="1"/>
</dbReference>
<evidence type="ECO:0000313" key="8">
    <source>
        <dbReference type="Proteomes" id="UP000177691"/>
    </source>
</evidence>
<dbReference type="AlphaFoldDB" id="A0A1F5RX29"/>
<evidence type="ECO:0000259" key="6">
    <source>
        <dbReference type="Pfam" id="PF04085"/>
    </source>
</evidence>
<keyword evidence="3" id="KW-0133">Cell shape</keyword>
<evidence type="ECO:0000256" key="4">
    <source>
        <dbReference type="ARBA" id="ARBA00032089"/>
    </source>
</evidence>
<comment type="similarity">
    <text evidence="1">Belongs to the MreC family.</text>
</comment>
<dbReference type="Gene3D" id="2.40.10.350">
    <property type="entry name" value="Rod shape-determining protein MreC, domain 2"/>
    <property type="match status" value="1"/>
</dbReference>
<keyword evidence="5" id="KW-0472">Membrane</keyword>
<dbReference type="Proteomes" id="UP000177691">
    <property type="component" value="Unassembled WGS sequence"/>
</dbReference>
<dbReference type="InterPro" id="IPR042175">
    <property type="entry name" value="Cell/Rod_MreC_2"/>
</dbReference>
<reference evidence="7 8" key="1">
    <citation type="journal article" date="2016" name="Nat. Commun.">
        <title>Thousands of microbial genomes shed light on interconnected biogeochemical processes in an aquifer system.</title>
        <authorList>
            <person name="Anantharaman K."/>
            <person name="Brown C.T."/>
            <person name="Hug L.A."/>
            <person name="Sharon I."/>
            <person name="Castelle C.J."/>
            <person name="Probst A.J."/>
            <person name="Thomas B.C."/>
            <person name="Singh A."/>
            <person name="Wilkins M.J."/>
            <person name="Karaoz U."/>
            <person name="Brodie E.L."/>
            <person name="Williams K.H."/>
            <person name="Hubbard S.S."/>
            <person name="Banfield J.F."/>
        </authorList>
    </citation>
    <scope>NUCLEOTIDE SEQUENCE [LARGE SCALE GENOMIC DNA]</scope>
</reference>
<evidence type="ECO:0000256" key="5">
    <source>
        <dbReference type="SAM" id="Phobius"/>
    </source>
</evidence>
<evidence type="ECO:0000256" key="1">
    <source>
        <dbReference type="ARBA" id="ARBA00009369"/>
    </source>
</evidence>
<dbReference type="EMBL" id="MFFU01000030">
    <property type="protein sequence ID" value="OGF19009.1"/>
    <property type="molecule type" value="Genomic_DNA"/>
</dbReference>
<organism evidence="7 8">
    <name type="scientific">Candidatus Falkowbacteria bacterium RIFCSPHIGHO2_02_FULL_45_15</name>
    <dbReference type="NCBI Taxonomy" id="1797987"/>
    <lineage>
        <taxon>Bacteria</taxon>
        <taxon>Candidatus Falkowiibacteriota</taxon>
    </lineage>
</organism>
<dbReference type="InterPro" id="IPR055342">
    <property type="entry name" value="MreC_beta-barrel_core"/>
</dbReference>
<evidence type="ECO:0000256" key="2">
    <source>
        <dbReference type="ARBA" id="ARBA00013855"/>
    </source>
</evidence>
<proteinExistence type="inferred from homology"/>
<dbReference type="InterPro" id="IPR007221">
    <property type="entry name" value="MreC"/>
</dbReference>
<feature type="transmembrane region" description="Helical" evidence="5">
    <location>
        <begin position="9"/>
        <end position="27"/>
    </location>
</feature>
<dbReference type="Gene3D" id="2.40.10.340">
    <property type="entry name" value="Rod shape-determining protein MreC, domain 1"/>
    <property type="match status" value="1"/>
</dbReference>
<dbReference type="GO" id="GO:0005886">
    <property type="term" value="C:plasma membrane"/>
    <property type="evidence" value="ECO:0007669"/>
    <property type="project" value="TreeGrafter"/>
</dbReference>
<dbReference type="PANTHER" id="PTHR34138:SF1">
    <property type="entry name" value="CELL SHAPE-DETERMINING PROTEIN MREC"/>
    <property type="match status" value="1"/>
</dbReference>